<evidence type="ECO:0000313" key="2">
    <source>
        <dbReference type="EMBL" id="USD20129.1"/>
    </source>
</evidence>
<feature type="transmembrane region" description="Helical" evidence="1">
    <location>
        <begin position="12"/>
        <end position="31"/>
    </location>
</feature>
<reference evidence="2" key="1">
    <citation type="submission" date="2022-02" db="EMBL/GenBank/DDBJ databases">
        <title>Coral-associated bacteria.</title>
        <authorList>
            <person name="Tang K."/>
            <person name="Wang X."/>
        </authorList>
    </citation>
    <scope>NUCLEOTIDE SEQUENCE</scope>
    <source>
        <strain evidence="2">SCSIO 43006</strain>
    </source>
</reference>
<proteinExistence type="predicted"/>
<gene>
    <name evidence="2" type="ORF">MJO52_13685</name>
</gene>
<dbReference type="RefSeq" id="WP_252082240.1">
    <property type="nucleotide sequence ID" value="NZ_CP092418.1"/>
</dbReference>
<keyword evidence="3" id="KW-1185">Reference proteome</keyword>
<keyword evidence="1" id="KW-0472">Membrane</keyword>
<evidence type="ECO:0000313" key="3">
    <source>
        <dbReference type="Proteomes" id="UP001055658"/>
    </source>
</evidence>
<keyword evidence="1" id="KW-1133">Transmembrane helix</keyword>
<name>A0ABY4V789_9GAMM</name>
<organism evidence="2 3">
    <name type="scientific">Microbulbifer variabilis</name>
    <dbReference type="NCBI Taxonomy" id="266805"/>
    <lineage>
        <taxon>Bacteria</taxon>
        <taxon>Pseudomonadati</taxon>
        <taxon>Pseudomonadota</taxon>
        <taxon>Gammaproteobacteria</taxon>
        <taxon>Cellvibrionales</taxon>
        <taxon>Microbulbiferaceae</taxon>
        <taxon>Microbulbifer</taxon>
    </lineage>
</organism>
<dbReference type="Proteomes" id="UP001055658">
    <property type="component" value="Chromosome"/>
</dbReference>
<dbReference type="EMBL" id="CP092418">
    <property type="protein sequence ID" value="USD20129.1"/>
    <property type="molecule type" value="Genomic_DNA"/>
</dbReference>
<protein>
    <submittedName>
        <fullName evidence="2">Uncharacterized protein</fullName>
    </submittedName>
</protein>
<accession>A0ABY4V789</accession>
<evidence type="ECO:0000256" key="1">
    <source>
        <dbReference type="SAM" id="Phobius"/>
    </source>
</evidence>
<keyword evidence="1" id="KW-0812">Transmembrane</keyword>
<sequence length="178" mass="20019">MDELELGTKIIRTAVVTITFFLISAFIVWRVTKPLKSLEDRIPEKKALYDEKMKAYENAVLLISGLESKLNLLLTEFEKIGKDNSPDCKATKSKKAVISHLNKADKRLGKLAPHFEPEVQTLIEDLRKSTELASQSAGIFAQDQENFKLLQKQLNALTKSIFKDGHNHFSTLSTSATN</sequence>